<feature type="compositionally biased region" description="Basic and acidic residues" evidence="1">
    <location>
        <begin position="84"/>
        <end position="93"/>
    </location>
</feature>
<dbReference type="Proteomes" id="UP000677228">
    <property type="component" value="Unassembled WGS sequence"/>
</dbReference>
<evidence type="ECO:0000313" key="2">
    <source>
        <dbReference type="EMBL" id="CAF1235480.1"/>
    </source>
</evidence>
<comment type="caution">
    <text evidence="2">The sequence shown here is derived from an EMBL/GenBank/DDBJ whole genome shotgun (WGS) entry which is preliminary data.</text>
</comment>
<dbReference type="AlphaFoldDB" id="A0A8S2ETP8"/>
<evidence type="ECO:0000256" key="1">
    <source>
        <dbReference type="SAM" id="MobiDB-lite"/>
    </source>
</evidence>
<dbReference type="Proteomes" id="UP000682733">
    <property type="component" value="Unassembled WGS sequence"/>
</dbReference>
<feature type="non-terminal residue" evidence="2">
    <location>
        <position position="1"/>
    </location>
</feature>
<dbReference type="EMBL" id="CAJNOK010015960">
    <property type="protein sequence ID" value="CAF1235480.1"/>
    <property type="molecule type" value="Genomic_DNA"/>
</dbReference>
<gene>
    <name evidence="2" type="ORF">OVA965_LOCUS25582</name>
    <name evidence="3" type="ORF">TMI583_LOCUS26318</name>
</gene>
<dbReference type="EMBL" id="CAJOBA010037514">
    <property type="protein sequence ID" value="CAF4043460.1"/>
    <property type="molecule type" value="Genomic_DNA"/>
</dbReference>
<name>A0A8S2ETP8_9BILA</name>
<feature type="compositionally biased region" description="Acidic residues" evidence="1">
    <location>
        <begin position="17"/>
        <end position="31"/>
    </location>
</feature>
<evidence type="ECO:0000313" key="3">
    <source>
        <dbReference type="EMBL" id="CAF4043460.1"/>
    </source>
</evidence>
<feature type="region of interest" description="Disordered" evidence="1">
    <location>
        <begin position="17"/>
        <end position="40"/>
    </location>
</feature>
<organism evidence="2 4">
    <name type="scientific">Didymodactylos carnosus</name>
    <dbReference type="NCBI Taxonomy" id="1234261"/>
    <lineage>
        <taxon>Eukaryota</taxon>
        <taxon>Metazoa</taxon>
        <taxon>Spiralia</taxon>
        <taxon>Gnathifera</taxon>
        <taxon>Rotifera</taxon>
        <taxon>Eurotatoria</taxon>
        <taxon>Bdelloidea</taxon>
        <taxon>Philodinida</taxon>
        <taxon>Philodinidae</taxon>
        <taxon>Didymodactylos</taxon>
    </lineage>
</organism>
<feature type="region of interest" description="Disordered" evidence="1">
    <location>
        <begin position="77"/>
        <end position="120"/>
    </location>
</feature>
<proteinExistence type="predicted"/>
<accession>A0A8S2ETP8</accession>
<protein>
    <submittedName>
        <fullName evidence="2">Uncharacterized protein</fullName>
    </submittedName>
</protein>
<reference evidence="2" key="1">
    <citation type="submission" date="2021-02" db="EMBL/GenBank/DDBJ databases">
        <authorList>
            <person name="Nowell W R."/>
        </authorList>
    </citation>
    <scope>NUCLEOTIDE SEQUENCE</scope>
</reference>
<sequence>MSDILNDTRYLCLCEPVSDDEDNVLDDEEPSDIPLNTVDVDVEECNDELLEEEKEDRDQNAEEVVLKERNLSVWGDEQQDEDVLSDKSHEIRSASDTTAEDVGYNSSNSSPSQAEKQRSNSAIVNVNLKAVDKAETSDIILPYESSSTALNRVYKPILSCGRGLCMKPIPNGEPFKLAIVKTVDLKEYYPSYREVPLVRKITARERSNQNNELRRKRFGQSLIDFSLKTNKFTIIIDKDDAKGAGWSHACRLLKENHVNFDETKIHQDLWHFGLVSYPVTVEKNTQMDLIKLEPRVINETNRPYWILFKKRPVFNENSLNETPAPLPVTTTSSLQSISIISNIKLLKPQCCFTFATHAEMCYGALTSMNRFHAHEEFLYRKREFPWSLIFYSDKFEIEHDVITRHFNEQKRIKIKRRISTDILDRSAIIQLFYNGFVIYLCTKGNVHEST</sequence>
<feature type="compositionally biased region" description="Polar residues" evidence="1">
    <location>
        <begin position="104"/>
        <end position="120"/>
    </location>
</feature>
<evidence type="ECO:0000313" key="4">
    <source>
        <dbReference type="Proteomes" id="UP000677228"/>
    </source>
</evidence>